<organism evidence="1">
    <name type="scientific">Zooxanthella nutricula</name>
    <dbReference type="NCBI Taxonomy" id="1333877"/>
    <lineage>
        <taxon>Eukaryota</taxon>
        <taxon>Sar</taxon>
        <taxon>Alveolata</taxon>
        <taxon>Dinophyceae</taxon>
        <taxon>Peridiniales</taxon>
        <taxon>Peridiniales incertae sedis</taxon>
        <taxon>Zooxanthella</taxon>
    </lineage>
</organism>
<sequence>MCHANALTPLGAQMRGKGGHKGGARDVKSQTDALSPSFAVCFHAFLFLPFFHCLTVNEHSPMARHVQSYLFLATKAQDGVLRVRVCKIGFKGLFALWAMV</sequence>
<protein>
    <submittedName>
        <fullName evidence="1">Uncharacterized protein</fullName>
    </submittedName>
</protein>
<dbReference type="EMBL" id="HBGW01048074">
    <property type="protein sequence ID" value="CAD9578391.1"/>
    <property type="molecule type" value="Transcribed_RNA"/>
</dbReference>
<accession>A0A7S2P6A7</accession>
<name>A0A7S2P6A7_9DINO</name>
<reference evidence="1" key="1">
    <citation type="submission" date="2021-01" db="EMBL/GenBank/DDBJ databases">
        <authorList>
            <person name="Corre E."/>
            <person name="Pelletier E."/>
            <person name="Niang G."/>
            <person name="Scheremetjew M."/>
            <person name="Finn R."/>
            <person name="Kale V."/>
            <person name="Holt S."/>
            <person name="Cochrane G."/>
            <person name="Meng A."/>
            <person name="Brown T."/>
            <person name="Cohen L."/>
        </authorList>
    </citation>
    <scope>NUCLEOTIDE SEQUENCE</scope>
    <source>
        <strain evidence="1">RCC3387</strain>
    </source>
</reference>
<proteinExistence type="predicted"/>
<dbReference type="AlphaFoldDB" id="A0A7S2P6A7"/>
<gene>
    <name evidence="1" type="ORF">BRAN1462_LOCUS30632</name>
</gene>
<evidence type="ECO:0000313" key="1">
    <source>
        <dbReference type="EMBL" id="CAD9578391.1"/>
    </source>
</evidence>